<name>G0J3M7_CYCMS</name>
<evidence type="ECO:0000256" key="1">
    <source>
        <dbReference type="ARBA" id="ARBA00004571"/>
    </source>
</evidence>
<reference evidence="16" key="1">
    <citation type="submission" date="2011-07" db="EMBL/GenBank/DDBJ databases">
        <title>The complete genome of Cyclobacterium marinum DSM 745.</title>
        <authorList>
            <person name="Lucas S."/>
            <person name="Han J."/>
            <person name="Lapidus A."/>
            <person name="Bruce D."/>
            <person name="Goodwin L."/>
            <person name="Pitluck S."/>
            <person name="Peters L."/>
            <person name="Kyrpides N."/>
            <person name="Mavromatis K."/>
            <person name="Ivanova N."/>
            <person name="Ovchinnikova G."/>
            <person name="Chertkov O."/>
            <person name="Detter J.C."/>
            <person name="Tapia R."/>
            <person name="Han C."/>
            <person name="Land M."/>
            <person name="Hauser L."/>
            <person name="Markowitz V."/>
            <person name="Cheng J.-F."/>
            <person name="Hugenholtz P."/>
            <person name="Woyke T."/>
            <person name="Wu D."/>
            <person name="Tindall B."/>
            <person name="Schuetze A."/>
            <person name="Brambilla E."/>
            <person name="Klenk H.-P."/>
            <person name="Eisen J.A."/>
        </authorList>
    </citation>
    <scope>NUCLEOTIDE SEQUENCE [LARGE SCALE GENOMIC DNA]</scope>
    <source>
        <strain evidence="16">ATCC 25205 / DSM 745 / LMG 13164 / NCIMB 1802</strain>
    </source>
</reference>
<keyword evidence="7" id="KW-0406">Ion transport</keyword>
<keyword evidence="15" id="KW-0675">Receptor</keyword>
<dbReference type="PROSITE" id="PS52016">
    <property type="entry name" value="TONB_DEPENDENT_REC_3"/>
    <property type="match status" value="1"/>
</dbReference>
<dbReference type="EMBL" id="CP002955">
    <property type="protein sequence ID" value="AEL25233.1"/>
    <property type="molecule type" value="Genomic_DNA"/>
</dbReference>
<evidence type="ECO:0000313" key="15">
    <source>
        <dbReference type="EMBL" id="AEL25233.1"/>
    </source>
</evidence>
<dbReference type="Gene3D" id="2.170.130.10">
    <property type="entry name" value="TonB-dependent receptor, plug domain"/>
    <property type="match status" value="1"/>
</dbReference>
<dbReference type="InterPro" id="IPR012910">
    <property type="entry name" value="Plug_dom"/>
</dbReference>
<evidence type="ECO:0000256" key="8">
    <source>
        <dbReference type="ARBA" id="ARBA00023077"/>
    </source>
</evidence>
<evidence type="ECO:0000259" key="14">
    <source>
        <dbReference type="Pfam" id="PF07715"/>
    </source>
</evidence>
<evidence type="ECO:0000256" key="10">
    <source>
        <dbReference type="ARBA" id="ARBA00023237"/>
    </source>
</evidence>
<dbReference type="STRING" id="880070.Cycma_1464"/>
<proteinExistence type="inferred from homology"/>
<dbReference type="PANTHER" id="PTHR32552:SF81">
    <property type="entry name" value="TONB-DEPENDENT OUTER MEMBRANE RECEPTOR"/>
    <property type="match status" value="1"/>
</dbReference>
<keyword evidence="8 12" id="KW-0798">TonB box</keyword>
<keyword evidence="9 11" id="KW-0472">Membrane</keyword>
<dbReference type="AlphaFoldDB" id="G0J3M7"/>
<dbReference type="SUPFAM" id="SSF56935">
    <property type="entry name" value="Porins"/>
    <property type="match status" value="1"/>
</dbReference>
<dbReference type="InterPro" id="IPR039426">
    <property type="entry name" value="TonB-dep_rcpt-like"/>
</dbReference>
<organism evidence="15 16">
    <name type="scientific">Cyclobacterium marinum (strain ATCC 25205 / DSM 745 / LMG 13164 / NCIMB 1802)</name>
    <name type="common">Flectobacillus marinus</name>
    <dbReference type="NCBI Taxonomy" id="880070"/>
    <lineage>
        <taxon>Bacteria</taxon>
        <taxon>Pseudomonadati</taxon>
        <taxon>Bacteroidota</taxon>
        <taxon>Cytophagia</taxon>
        <taxon>Cytophagales</taxon>
        <taxon>Cyclobacteriaceae</taxon>
        <taxon>Cyclobacterium</taxon>
    </lineage>
</organism>
<dbReference type="PANTHER" id="PTHR32552">
    <property type="entry name" value="FERRICHROME IRON RECEPTOR-RELATED"/>
    <property type="match status" value="1"/>
</dbReference>
<evidence type="ECO:0000259" key="13">
    <source>
        <dbReference type="Pfam" id="PF00593"/>
    </source>
</evidence>
<dbReference type="GO" id="GO:0009279">
    <property type="term" value="C:cell outer membrane"/>
    <property type="evidence" value="ECO:0007669"/>
    <property type="project" value="UniProtKB-SubCell"/>
</dbReference>
<evidence type="ECO:0000256" key="3">
    <source>
        <dbReference type="ARBA" id="ARBA00022452"/>
    </source>
</evidence>
<evidence type="ECO:0000256" key="4">
    <source>
        <dbReference type="ARBA" id="ARBA00022496"/>
    </source>
</evidence>
<evidence type="ECO:0000256" key="6">
    <source>
        <dbReference type="ARBA" id="ARBA00023004"/>
    </source>
</evidence>
<keyword evidence="4" id="KW-0410">Iron transport</keyword>
<keyword evidence="5 11" id="KW-0812">Transmembrane</keyword>
<evidence type="ECO:0000256" key="12">
    <source>
        <dbReference type="RuleBase" id="RU003357"/>
    </source>
</evidence>
<dbReference type="InterPro" id="IPR000531">
    <property type="entry name" value="Beta-barrel_TonB"/>
</dbReference>
<evidence type="ECO:0000313" key="16">
    <source>
        <dbReference type="Proteomes" id="UP000001635"/>
    </source>
</evidence>
<evidence type="ECO:0000256" key="5">
    <source>
        <dbReference type="ARBA" id="ARBA00022692"/>
    </source>
</evidence>
<evidence type="ECO:0000256" key="9">
    <source>
        <dbReference type="ARBA" id="ARBA00023136"/>
    </source>
</evidence>
<dbReference type="KEGG" id="cmr:Cycma_1464"/>
<evidence type="ECO:0000256" key="7">
    <source>
        <dbReference type="ARBA" id="ARBA00023065"/>
    </source>
</evidence>
<comment type="similarity">
    <text evidence="11 12">Belongs to the TonB-dependent receptor family.</text>
</comment>
<dbReference type="Pfam" id="PF00593">
    <property type="entry name" value="TonB_dep_Rec_b-barrel"/>
    <property type="match status" value="1"/>
</dbReference>
<dbReference type="InterPro" id="IPR036942">
    <property type="entry name" value="Beta-barrel_TonB_sf"/>
</dbReference>
<accession>G0J3M7</accession>
<evidence type="ECO:0000256" key="11">
    <source>
        <dbReference type="PROSITE-ProRule" id="PRU01360"/>
    </source>
</evidence>
<dbReference type="Gene3D" id="2.40.170.20">
    <property type="entry name" value="TonB-dependent receptor, beta-barrel domain"/>
    <property type="match status" value="1"/>
</dbReference>
<feature type="domain" description="TonB-dependent receptor plug" evidence="14">
    <location>
        <begin position="156"/>
        <end position="261"/>
    </location>
</feature>
<feature type="domain" description="TonB-dependent receptor-like beta-barrel" evidence="13">
    <location>
        <begin position="382"/>
        <end position="757"/>
    </location>
</feature>
<gene>
    <name evidence="15" type="ordered locus">Cycma_1464</name>
</gene>
<dbReference type="HOGENOM" id="CLU_008287_13_2_10"/>
<dbReference type="Pfam" id="PF07715">
    <property type="entry name" value="Plug"/>
    <property type="match status" value="1"/>
</dbReference>
<keyword evidence="2 11" id="KW-0813">Transport</keyword>
<dbReference type="InterPro" id="IPR037066">
    <property type="entry name" value="Plug_dom_sf"/>
</dbReference>
<dbReference type="Proteomes" id="UP000001635">
    <property type="component" value="Chromosome"/>
</dbReference>
<keyword evidence="6" id="KW-0408">Iron</keyword>
<protein>
    <submittedName>
        <fullName evidence="15">TonB-dependent receptor</fullName>
    </submittedName>
</protein>
<keyword evidence="3 11" id="KW-1134">Transmembrane beta strand</keyword>
<dbReference type="eggNOG" id="COG4772">
    <property type="taxonomic scope" value="Bacteria"/>
</dbReference>
<evidence type="ECO:0000256" key="2">
    <source>
        <dbReference type="ARBA" id="ARBA00022448"/>
    </source>
</evidence>
<keyword evidence="10 11" id="KW-0998">Cell outer membrane</keyword>
<dbReference type="GO" id="GO:0006826">
    <property type="term" value="P:iron ion transport"/>
    <property type="evidence" value="ECO:0007669"/>
    <property type="project" value="UniProtKB-KW"/>
</dbReference>
<keyword evidence="16" id="KW-1185">Reference proteome</keyword>
<sequence length="794" mass="88185">MKILEQVIKFLINSPRFFSLVLISLKNRLILRLKLNHHYYNIKKMKLRLQLLLILLLPMGLFAQTNIKVLDADSQEPVSFVTVKVDTRKAVTANEQGELTVDLTEPSNLLFSHIAFVDQMVLIPASGEVTVYLERGENALTEVLVSSFESERPLLEQAAGIARVAEAELYRFNETSLVQAFNTKPGIRIEERAPASYRVSIRGSSLRAPFGVRNVKVYWNGMPFTAADGTTALNMLDLSNIQNTEIIKGPAGSIYGAGNGGVISFTSKESIDENKISAALSVGDFGLVRYRLGIDQKLENGGISVGYTSQKSDGYRDHTAMDREVVQVTGYYQPSKKQKLTTQILYSDLFYELPGALTADQLAENPQQARPGSAAMNASISQKSMFGTLSHDYRFNHNLDNKTSLYINTTDFENPFNTDYKKETQFSYGGRTSFTYDDIWANIPVRLIGGGEYQLSKTSALNFGNNGGQIDTIRFGDELLTTTSFLFQQLEAELTDNLLMTVGLSENFSSFDIARNIDAINGVPSNATRNFDLVVVPRVALSAKLNANSALHASISSGFSPPTIDEVRTNEGSINLDLEAEKGVNYELGYRSSFNKGKVNVDGSVFYFKLDETITTFVNEDGVVLFRNAGATNQKGVELMVDYALIRKQLGFVQEVKVTHSFTGHYFKFDEFMKGDDDYSGNDLTGVAPNTLVNQLDIKTKPGFYLNFTHQFVDDIPLNDANTVFQEAYHLMNSRVGWRGDVGNALDLEFYFGVQNLSNASYSLGNDLNPYGGRYFQPAAPRNFYGGIKVGLRY</sequence>
<comment type="subcellular location">
    <subcellularLocation>
        <location evidence="1 11">Cell outer membrane</location>
        <topology evidence="1 11">Multi-pass membrane protein</topology>
    </subcellularLocation>
</comment>